<comment type="caution">
    <text evidence="1">The sequence shown here is derived from an EMBL/GenBank/DDBJ whole genome shotgun (WGS) entry which is preliminary data.</text>
</comment>
<proteinExistence type="predicted"/>
<gene>
    <name evidence="1" type="ORF">Glove_74g284</name>
</gene>
<evidence type="ECO:0000313" key="1">
    <source>
        <dbReference type="EMBL" id="RHZ84919.1"/>
    </source>
</evidence>
<dbReference type="AlphaFoldDB" id="A0A397J996"/>
<protein>
    <submittedName>
        <fullName evidence="1">Uncharacterized protein</fullName>
    </submittedName>
</protein>
<dbReference type="Proteomes" id="UP000266861">
    <property type="component" value="Unassembled WGS sequence"/>
</dbReference>
<organism evidence="1 2">
    <name type="scientific">Diversispora epigaea</name>
    <dbReference type="NCBI Taxonomy" id="1348612"/>
    <lineage>
        <taxon>Eukaryota</taxon>
        <taxon>Fungi</taxon>
        <taxon>Fungi incertae sedis</taxon>
        <taxon>Mucoromycota</taxon>
        <taxon>Glomeromycotina</taxon>
        <taxon>Glomeromycetes</taxon>
        <taxon>Diversisporales</taxon>
        <taxon>Diversisporaceae</taxon>
        <taxon>Diversispora</taxon>
    </lineage>
</organism>
<name>A0A397J996_9GLOM</name>
<dbReference type="EMBL" id="PQFF01000070">
    <property type="protein sequence ID" value="RHZ84919.1"/>
    <property type="molecule type" value="Genomic_DNA"/>
</dbReference>
<keyword evidence="2" id="KW-1185">Reference proteome</keyword>
<reference evidence="1 2" key="1">
    <citation type="submission" date="2018-08" db="EMBL/GenBank/DDBJ databases">
        <title>Genome and evolution of the arbuscular mycorrhizal fungus Diversispora epigaea (formerly Glomus versiforme) and its bacterial endosymbionts.</title>
        <authorList>
            <person name="Sun X."/>
            <person name="Fei Z."/>
            <person name="Harrison M."/>
        </authorList>
    </citation>
    <scope>NUCLEOTIDE SEQUENCE [LARGE SCALE GENOMIC DNA]</scope>
    <source>
        <strain evidence="1 2">IT104</strain>
    </source>
</reference>
<sequence>MYQLNIKLISPCTEILTSNPHHSRNLVLHSAAVASFAAAQQTVAEGANFSNAPIVSQGQQISSNIPVVDPRSLPRVGSNVSVMQGWYYSLSSSIFKFSSSTEDGYEVNNHNNGERPQKLWYSQSFECSYTNTKTWTKMTPFCS</sequence>
<evidence type="ECO:0000313" key="2">
    <source>
        <dbReference type="Proteomes" id="UP000266861"/>
    </source>
</evidence>
<accession>A0A397J996</accession>